<keyword evidence="4 6" id="KW-0663">Pyridoxal phosphate</keyword>
<dbReference type="PANTHER" id="PTHR30244">
    <property type="entry name" value="TRANSAMINASE"/>
    <property type="match status" value="1"/>
</dbReference>
<dbReference type="GO" id="GO:0008483">
    <property type="term" value="F:transaminase activity"/>
    <property type="evidence" value="ECO:0007669"/>
    <property type="project" value="UniProtKB-KW"/>
</dbReference>
<dbReference type="InterPro" id="IPR000653">
    <property type="entry name" value="DegT/StrS_aminotransferase"/>
</dbReference>
<evidence type="ECO:0000256" key="2">
    <source>
        <dbReference type="ARBA" id="ARBA00022576"/>
    </source>
</evidence>
<feature type="region of interest" description="Disordered" evidence="7">
    <location>
        <begin position="409"/>
        <end position="440"/>
    </location>
</feature>
<evidence type="ECO:0000256" key="3">
    <source>
        <dbReference type="ARBA" id="ARBA00022679"/>
    </source>
</evidence>
<dbReference type="CDD" id="cd00616">
    <property type="entry name" value="AHBA_syn"/>
    <property type="match status" value="1"/>
</dbReference>
<name>A0ABV2XYJ2_9ACTN</name>
<comment type="caution">
    <text evidence="8">The sequence shown here is derived from an EMBL/GenBank/DDBJ whole genome shotgun (WGS) entry which is preliminary data.</text>
</comment>
<evidence type="ECO:0000256" key="6">
    <source>
        <dbReference type="RuleBase" id="RU004508"/>
    </source>
</evidence>
<keyword evidence="2 8" id="KW-0032">Aminotransferase</keyword>
<dbReference type="PANTHER" id="PTHR30244:SF34">
    <property type="entry name" value="DTDP-4-AMINO-4,6-DIDEOXYGALACTOSE TRANSAMINASE"/>
    <property type="match status" value="1"/>
</dbReference>
<dbReference type="SUPFAM" id="SSF53383">
    <property type="entry name" value="PLP-dependent transferases"/>
    <property type="match status" value="1"/>
</dbReference>
<dbReference type="EMBL" id="JBEYBN010000031">
    <property type="protein sequence ID" value="MEU2269019.1"/>
    <property type="molecule type" value="Genomic_DNA"/>
</dbReference>
<keyword evidence="3 8" id="KW-0808">Transferase</keyword>
<accession>A0ABV2XYJ2</accession>
<sequence>MTIHRLRPRQRPVGRGRPPALDGAPLAPESAVEKVPFAVTRISPEARRAAQEVLASGWVTTGHETELFESEFAAYVEAEHAIAVSSCTAALELALRALRLPPDATVLVPAVTFCGAAHAVLHAGLRPVLVDIDPRTATPTPATVAEAVRSCGRPQAMMVLHYAGAPAPVAALAEAARLPLARVVEDAAHALGTSVGDLPVGSLSRATCFSFYATKNLPIGEGGMVTTDDAELAAGIRRARLHGMSADAWRRMLPGGRWRYTVEEAGLKANMTDVQAAIGRAQLQHFEEWQRRRHALAARYDKALAVVPGIEPLDVPAPGRHARHLYVVRVLAEYGTGRDELVEALAARGIGTSVHFIPLHHLPHFQRTALTPPDGLPGAELLFPQLLSLPLHPFLSEAAVDRVCGELARLTPDRPTGPHAHPSRPTRPRTAMARPYGEGR</sequence>
<dbReference type="RefSeq" id="WP_078651163.1">
    <property type="nucleotide sequence ID" value="NZ_JBEYBN010000031.1"/>
</dbReference>
<reference evidence="8 9" key="1">
    <citation type="submission" date="2024-06" db="EMBL/GenBank/DDBJ databases">
        <title>The Natural Products Discovery Center: Release of the First 8490 Sequenced Strains for Exploring Actinobacteria Biosynthetic Diversity.</title>
        <authorList>
            <person name="Kalkreuter E."/>
            <person name="Kautsar S.A."/>
            <person name="Yang D."/>
            <person name="Bader C.D."/>
            <person name="Teijaro C.N."/>
            <person name="Fluegel L."/>
            <person name="Davis C.M."/>
            <person name="Simpson J.R."/>
            <person name="Lauterbach L."/>
            <person name="Steele A.D."/>
            <person name="Gui C."/>
            <person name="Meng S."/>
            <person name="Li G."/>
            <person name="Viehrig K."/>
            <person name="Ye F."/>
            <person name="Su P."/>
            <person name="Kiefer A.F."/>
            <person name="Nichols A."/>
            <person name="Cepeda A.J."/>
            <person name="Yan W."/>
            <person name="Fan B."/>
            <person name="Jiang Y."/>
            <person name="Adhikari A."/>
            <person name="Zheng C.-J."/>
            <person name="Schuster L."/>
            <person name="Cowan T.M."/>
            <person name="Smanski M.J."/>
            <person name="Chevrette M.G."/>
            <person name="De Carvalho L.P.S."/>
            <person name="Shen B."/>
        </authorList>
    </citation>
    <scope>NUCLEOTIDE SEQUENCE [LARGE SCALE GENOMIC DNA]</scope>
    <source>
        <strain evidence="8 9">NPDC019583</strain>
    </source>
</reference>
<dbReference type="InterPro" id="IPR015421">
    <property type="entry name" value="PyrdxlP-dep_Trfase_major"/>
</dbReference>
<dbReference type="EC" id="2.6.1.-" evidence="8"/>
<organism evidence="8 9">
    <name type="scientific">Streptomyces olindensis</name>
    <dbReference type="NCBI Taxonomy" id="358823"/>
    <lineage>
        <taxon>Bacteria</taxon>
        <taxon>Bacillati</taxon>
        <taxon>Actinomycetota</taxon>
        <taxon>Actinomycetes</taxon>
        <taxon>Kitasatosporales</taxon>
        <taxon>Streptomycetaceae</taxon>
        <taxon>Streptomyces</taxon>
    </lineage>
</organism>
<dbReference type="Pfam" id="PF01041">
    <property type="entry name" value="DegT_DnrJ_EryC1"/>
    <property type="match status" value="1"/>
</dbReference>
<comment type="cofactor">
    <cofactor evidence="1">
        <name>pyridoxal 5'-phosphate</name>
        <dbReference type="ChEBI" id="CHEBI:597326"/>
    </cofactor>
</comment>
<dbReference type="InterPro" id="IPR015422">
    <property type="entry name" value="PyrdxlP-dep_Trfase_small"/>
</dbReference>
<dbReference type="Gene3D" id="3.40.640.10">
    <property type="entry name" value="Type I PLP-dependent aspartate aminotransferase-like (Major domain)"/>
    <property type="match status" value="1"/>
</dbReference>
<dbReference type="Gene3D" id="3.90.1150.10">
    <property type="entry name" value="Aspartate Aminotransferase, domain 1"/>
    <property type="match status" value="1"/>
</dbReference>
<evidence type="ECO:0000313" key="9">
    <source>
        <dbReference type="Proteomes" id="UP001550603"/>
    </source>
</evidence>
<keyword evidence="9" id="KW-1185">Reference proteome</keyword>
<feature type="compositionally biased region" description="Low complexity" evidence="7">
    <location>
        <begin position="428"/>
        <end position="440"/>
    </location>
</feature>
<feature type="compositionally biased region" description="Basic residues" evidence="7">
    <location>
        <begin position="1"/>
        <end position="14"/>
    </location>
</feature>
<comment type="similarity">
    <text evidence="5">Belongs to the DegT/DnrJ/EryC1 family. L-glutamine:2-deoxy-scyllo-inosose/scyllo-inosose aminotransferase subfamily.</text>
</comment>
<evidence type="ECO:0000256" key="7">
    <source>
        <dbReference type="SAM" id="MobiDB-lite"/>
    </source>
</evidence>
<protein>
    <submittedName>
        <fullName evidence="8">DegT/DnrJ/EryC1/StrS family aminotransferase</fullName>
        <ecNumber evidence="8">2.6.1.-</ecNumber>
    </submittedName>
</protein>
<gene>
    <name evidence="8" type="ORF">ABZ568_21935</name>
</gene>
<feature type="region of interest" description="Disordered" evidence="7">
    <location>
        <begin position="1"/>
        <end position="26"/>
    </location>
</feature>
<dbReference type="PIRSF" id="PIRSF000390">
    <property type="entry name" value="PLP_StrS"/>
    <property type="match status" value="1"/>
</dbReference>
<evidence type="ECO:0000313" key="8">
    <source>
        <dbReference type="EMBL" id="MEU2269019.1"/>
    </source>
</evidence>
<dbReference type="Proteomes" id="UP001550603">
    <property type="component" value="Unassembled WGS sequence"/>
</dbReference>
<evidence type="ECO:0000256" key="5">
    <source>
        <dbReference type="ARBA" id="ARBA00038398"/>
    </source>
</evidence>
<dbReference type="InterPro" id="IPR015424">
    <property type="entry name" value="PyrdxlP-dep_Trfase"/>
</dbReference>
<evidence type="ECO:0000256" key="4">
    <source>
        <dbReference type="ARBA" id="ARBA00022898"/>
    </source>
</evidence>
<evidence type="ECO:0000256" key="1">
    <source>
        <dbReference type="ARBA" id="ARBA00001933"/>
    </source>
</evidence>
<proteinExistence type="inferred from homology"/>